<proteinExistence type="predicted"/>
<dbReference type="OrthoDB" id="3598674at2759"/>
<keyword evidence="3" id="KW-1185">Reference proteome</keyword>
<evidence type="ECO:0000313" key="2">
    <source>
        <dbReference type="EMBL" id="KUJ21310.1"/>
    </source>
</evidence>
<gene>
    <name evidence="2" type="ORF">LY89DRAFT_770560</name>
</gene>
<reference evidence="2 3" key="1">
    <citation type="submission" date="2015-10" db="EMBL/GenBank/DDBJ databases">
        <title>Full genome of DAOMC 229536 Phialocephala scopiformis, a fungal endophyte of spruce producing the potent anti-insectan compound rugulosin.</title>
        <authorList>
            <consortium name="DOE Joint Genome Institute"/>
            <person name="Walker A.K."/>
            <person name="Frasz S.L."/>
            <person name="Seifert K.A."/>
            <person name="Miller J.D."/>
            <person name="Mondo S.J."/>
            <person name="Labutti K."/>
            <person name="Lipzen A."/>
            <person name="Dockter R."/>
            <person name="Kennedy M."/>
            <person name="Grigoriev I.V."/>
            <person name="Spatafora J.W."/>
        </authorList>
    </citation>
    <scope>NUCLEOTIDE SEQUENCE [LARGE SCALE GENOMIC DNA]</scope>
    <source>
        <strain evidence="2 3">CBS 120377</strain>
    </source>
</reference>
<dbReference type="AlphaFoldDB" id="A0A194XM39"/>
<protein>
    <recommendedName>
        <fullName evidence="1">Heterokaryon incompatibility domain-containing protein</fullName>
    </recommendedName>
</protein>
<dbReference type="Proteomes" id="UP000070700">
    <property type="component" value="Unassembled WGS sequence"/>
</dbReference>
<dbReference type="GeneID" id="28831582"/>
<name>A0A194XM39_MOLSC</name>
<dbReference type="PANTHER" id="PTHR24148">
    <property type="entry name" value="ANKYRIN REPEAT DOMAIN-CONTAINING PROTEIN 39 HOMOLOG-RELATED"/>
    <property type="match status" value="1"/>
</dbReference>
<dbReference type="InterPro" id="IPR052895">
    <property type="entry name" value="HetReg/Transcr_Mod"/>
</dbReference>
<organism evidence="2 3">
    <name type="scientific">Mollisia scopiformis</name>
    <name type="common">Conifer needle endophyte fungus</name>
    <name type="synonym">Phialocephala scopiformis</name>
    <dbReference type="NCBI Taxonomy" id="149040"/>
    <lineage>
        <taxon>Eukaryota</taxon>
        <taxon>Fungi</taxon>
        <taxon>Dikarya</taxon>
        <taxon>Ascomycota</taxon>
        <taxon>Pezizomycotina</taxon>
        <taxon>Leotiomycetes</taxon>
        <taxon>Helotiales</taxon>
        <taxon>Mollisiaceae</taxon>
        <taxon>Mollisia</taxon>
    </lineage>
</organism>
<dbReference type="InParanoid" id="A0A194XM39"/>
<accession>A0A194XM39</accession>
<dbReference type="PANTHER" id="PTHR24148:SF80">
    <property type="entry name" value="HETEROKARYON INCOMPATIBILITY DOMAIN-CONTAINING PROTEIN"/>
    <property type="match status" value="1"/>
</dbReference>
<evidence type="ECO:0000313" key="3">
    <source>
        <dbReference type="Proteomes" id="UP000070700"/>
    </source>
</evidence>
<dbReference type="Pfam" id="PF26639">
    <property type="entry name" value="Het-6_barrel"/>
    <property type="match status" value="1"/>
</dbReference>
<dbReference type="RefSeq" id="XP_018075665.1">
    <property type="nucleotide sequence ID" value="XM_018221856.1"/>
</dbReference>
<dbReference type="EMBL" id="KQ947408">
    <property type="protein sequence ID" value="KUJ21310.1"/>
    <property type="molecule type" value="Genomic_DNA"/>
</dbReference>
<dbReference type="InterPro" id="IPR010730">
    <property type="entry name" value="HET"/>
</dbReference>
<evidence type="ECO:0000259" key="1">
    <source>
        <dbReference type="Pfam" id="PF06985"/>
    </source>
</evidence>
<dbReference type="Pfam" id="PF06985">
    <property type="entry name" value="HET"/>
    <property type="match status" value="1"/>
</dbReference>
<dbReference type="KEGG" id="psco:LY89DRAFT_770560"/>
<sequence>MQATILSALYVKSDLEDAPNYKAISYAWGNPANKVNVHCDGKLIVVTRNLRDALLRLRFKDKARLLWADAICINQSDDVEKGSQVKIMQTIYGNATGVCVWLGCGTAEMQPAFKLIDDIVSHESSTSADRTELPDPTSRCWSTLGAFFSAAWFTGLWVVQEVYNHACTVFCGEHEMRWQDLVLIAEFLWEDPLNAYPGSRGDSISILQINSAGHSHATSGVFDRFRHFNCSDQRDKVYALLSFPPLSSLRPLIQPDYSKSVAEVFEEATVRIITSSQNLGLLSSLEHDCEIEDEDWPTWVPRWDRSRNVQVLHKYSSGRVHSSLPRMHHQPRILTLEGVRISTSSWCGMVIEIVGATARYSESQRDPLKQPLQELLNTLPKVTHPNDPLLLRIGMTLIVGLDLQSKCPPLDLAQFRLDFLAYLRDILPSLYMLCSTHHLSQLLMEQAQVGDAPRFYAAAFRGSKNKRIFCMQNGEFGIGPRAARAGDLVVLLYGSNAPSVLRPKGEYYQFVGECYVYQHMHGEAIEMAAEKLLPVEKFELR</sequence>
<feature type="domain" description="Heterokaryon incompatibility" evidence="1">
    <location>
        <begin position="21"/>
        <end position="161"/>
    </location>
</feature>